<evidence type="ECO:0000313" key="10">
    <source>
        <dbReference type="EMBL" id="RXN08023.1"/>
    </source>
</evidence>
<feature type="chain" id="PRO_5019742472" evidence="9">
    <location>
        <begin position="19"/>
        <end position="119"/>
    </location>
</feature>
<reference evidence="10 11" key="1">
    <citation type="submission" date="2018-03" db="EMBL/GenBank/DDBJ databases">
        <title>Draft genome sequence of Rohu Carp (Labeo rohita).</title>
        <authorList>
            <person name="Das P."/>
            <person name="Kushwaha B."/>
            <person name="Joshi C.G."/>
            <person name="Kumar D."/>
            <person name="Nagpure N.S."/>
            <person name="Sahoo L."/>
            <person name="Das S.P."/>
            <person name="Bit A."/>
            <person name="Patnaik S."/>
            <person name="Meher P.K."/>
            <person name="Jayasankar P."/>
            <person name="Koringa P.G."/>
            <person name="Patel N.V."/>
            <person name="Hinsu A.T."/>
            <person name="Kumar R."/>
            <person name="Pandey M."/>
            <person name="Agarwal S."/>
            <person name="Srivastava S."/>
            <person name="Singh M."/>
            <person name="Iquebal M.A."/>
            <person name="Jaiswal S."/>
            <person name="Angadi U.B."/>
            <person name="Kumar N."/>
            <person name="Raza M."/>
            <person name="Shah T.M."/>
            <person name="Rai A."/>
            <person name="Jena J.K."/>
        </authorList>
    </citation>
    <scope>NUCLEOTIDE SEQUENCE [LARGE SCALE GENOMIC DNA]</scope>
    <source>
        <strain evidence="10">DASCIFA01</strain>
        <tissue evidence="10">Testis</tissue>
    </source>
</reference>
<evidence type="ECO:0000256" key="5">
    <source>
        <dbReference type="ARBA" id="ARBA00022729"/>
    </source>
</evidence>
<organism evidence="10 11">
    <name type="scientific">Labeo rohita</name>
    <name type="common">Indian major carp</name>
    <name type="synonym">Cyprinus rohita</name>
    <dbReference type="NCBI Taxonomy" id="84645"/>
    <lineage>
        <taxon>Eukaryota</taxon>
        <taxon>Metazoa</taxon>
        <taxon>Chordata</taxon>
        <taxon>Craniata</taxon>
        <taxon>Vertebrata</taxon>
        <taxon>Euteleostomi</taxon>
        <taxon>Actinopterygii</taxon>
        <taxon>Neopterygii</taxon>
        <taxon>Teleostei</taxon>
        <taxon>Ostariophysi</taxon>
        <taxon>Cypriniformes</taxon>
        <taxon>Cyprinidae</taxon>
        <taxon>Labeoninae</taxon>
        <taxon>Labeonini</taxon>
        <taxon>Labeo</taxon>
    </lineage>
</organism>
<dbReference type="PANTHER" id="PTHR15536">
    <property type="entry name" value="TACHYKININ-3"/>
    <property type="match status" value="1"/>
</dbReference>
<evidence type="ECO:0000256" key="9">
    <source>
        <dbReference type="SAM" id="SignalP"/>
    </source>
</evidence>
<keyword evidence="3" id="KW-0964">Secreted</keyword>
<keyword evidence="7" id="KW-0527">Neuropeptide</keyword>
<comment type="subcellular location">
    <subcellularLocation>
        <location evidence="1">Secreted</location>
    </subcellularLocation>
</comment>
<dbReference type="STRING" id="84645.A0A498LKG3"/>
<dbReference type="GO" id="GO:0007218">
    <property type="term" value="P:neuropeptide signaling pathway"/>
    <property type="evidence" value="ECO:0007669"/>
    <property type="project" value="UniProtKB-KW"/>
</dbReference>
<sequence length="119" mass="13479">MSCGWLLVLFSHVLLLLACPGLSRCALDYASITDNSDPQSEHNEKRYNDIDYDSFIGLMGRRSAGTNRDTNSPFRPNMNDIFIGLLGRRNTVPAIPAWRGQRRGNIFLKDRKLRFCCGV</sequence>
<keyword evidence="4" id="KW-0165">Cleavage on pair of basic residues</keyword>
<evidence type="ECO:0000256" key="2">
    <source>
        <dbReference type="ARBA" id="ARBA00007518"/>
    </source>
</evidence>
<dbReference type="PROSITE" id="PS00267">
    <property type="entry name" value="TACHYKININ"/>
    <property type="match status" value="1"/>
</dbReference>
<gene>
    <name evidence="10" type="ORF">ROHU_011709</name>
</gene>
<keyword evidence="6" id="KW-0027">Amidation</keyword>
<comment type="caution">
    <text evidence="10">The sequence shown here is derived from an EMBL/GenBank/DDBJ whole genome shotgun (WGS) entry which is preliminary data.</text>
</comment>
<dbReference type="GO" id="GO:0007217">
    <property type="term" value="P:tachykinin receptor signaling pathway"/>
    <property type="evidence" value="ECO:0007669"/>
    <property type="project" value="InterPro"/>
</dbReference>
<name>A0A498LKG3_LABRO</name>
<dbReference type="GO" id="GO:0005576">
    <property type="term" value="C:extracellular region"/>
    <property type="evidence" value="ECO:0007669"/>
    <property type="project" value="UniProtKB-SubCell"/>
</dbReference>
<dbReference type="GO" id="GO:0045777">
    <property type="term" value="P:positive regulation of blood pressure"/>
    <property type="evidence" value="ECO:0007669"/>
    <property type="project" value="TreeGrafter"/>
</dbReference>
<protein>
    <submittedName>
        <fullName evidence="10">Neurokinin B</fullName>
    </submittedName>
</protein>
<keyword evidence="11" id="KW-1185">Reference proteome</keyword>
<dbReference type="Proteomes" id="UP000290572">
    <property type="component" value="Unassembled WGS sequence"/>
</dbReference>
<comment type="similarity">
    <text evidence="2">Belongs to the tachykinin family.</text>
</comment>
<dbReference type="AlphaFoldDB" id="A0A498LKG3"/>
<evidence type="ECO:0000256" key="8">
    <source>
        <dbReference type="ARBA" id="ARBA00045164"/>
    </source>
</evidence>
<proteinExistence type="inferred from homology"/>
<comment type="function">
    <text evidence="8">Tachykinins are active peptides which excite neurons, evoke behavioral responses, are potent vasodilators and secretagogues, and contract (directly or indirectly) many smooth muscles. Is a critical central regulator of gonadal function.</text>
</comment>
<evidence type="ECO:0000313" key="11">
    <source>
        <dbReference type="Proteomes" id="UP000290572"/>
    </source>
</evidence>
<evidence type="ECO:0000256" key="3">
    <source>
        <dbReference type="ARBA" id="ARBA00022525"/>
    </source>
</evidence>
<keyword evidence="5 9" id="KW-0732">Signal</keyword>
<evidence type="ECO:0000256" key="7">
    <source>
        <dbReference type="ARBA" id="ARBA00023320"/>
    </source>
</evidence>
<evidence type="ECO:0000256" key="1">
    <source>
        <dbReference type="ARBA" id="ARBA00004613"/>
    </source>
</evidence>
<dbReference type="OrthoDB" id="9397481at2759"/>
<evidence type="ECO:0000256" key="4">
    <source>
        <dbReference type="ARBA" id="ARBA00022685"/>
    </source>
</evidence>
<dbReference type="InterPro" id="IPR013055">
    <property type="entry name" value="Tachy_Neuro_lke_CS"/>
</dbReference>
<accession>A0A498LKG3</accession>
<evidence type="ECO:0000256" key="6">
    <source>
        <dbReference type="ARBA" id="ARBA00022815"/>
    </source>
</evidence>
<dbReference type="PANTHER" id="PTHR15536:SF1">
    <property type="entry name" value="TACHYKININ-3"/>
    <property type="match status" value="1"/>
</dbReference>
<dbReference type="EMBL" id="QBIY01013331">
    <property type="protein sequence ID" value="RXN08023.1"/>
    <property type="molecule type" value="Genomic_DNA"/>
</dbReference>
<feature type="signal peptide" evidence="9">
    <location>
        <begin position="1"/>
        <end position="18"/>
    </location>
</feature>
<dbReference type="InterPro" id="IPR003635">
    <property type="entry name" value="Neurokinin-B/TAC3"/>
</dbReference>